<dbReference type="AlphaFoldDB" id="A0A7W9YH47"/>
<keyword evidence="2" id="KW-0378">Hydrolase</keyword>
<dbReference type="RefSeq" id="WP_343070463.1">
    <property type="nucleotide sequence ID" value="NZ_JACHDS010000001.1"/>
</dbReference>
<keyword evidence="1" id="KW-0812">Transmembrane</keyword>
<evidence type="ECO:0000256" key="1">
    <source>
        <dbReference type="SAM" id="Phobius"/>
    </source>
</evidence>
<feature type="transmembrane region" description="Helical" evidence="1">
    <location>
        <begin position="151"/>
        <end position="173"/>
    </location>
</feature>
<keyword evidence="1" id="KW-0472">Membrane</keyword>
<keyword evidence="1" id="KW-1133">Transmembrane helix</keyword>
<dbReference type="GO" id="GO:0016787">
    <property type="term" value="F:hydrolase activity"/>
    <property type="evidence" value="ECO:0007669"/>
    <property type="project" value="UniProtKB-KW"/>
</dbReference>
<feature type="transmembrane region" description="Helical" evidence="1">
    <location>
        <begin position="103"/>
        <end position="131"/>
    </location>
</feature>
<feature type="transmembrane region" description="Helical" evidence="1">
    <location>
        <begin position="179"/>
        <end position="206"/>
    </location>
</feature>
<keyword evidence="3" id="KW-1185">Reference proteome</keyword>
<evidence type="ECO:0000313" key="3">
    <source>
        <dbReference type="Proteomes" id="UP000546642"/>
    </source>
</evidence>
<gene>
    <name evidence="2" type="ORF">HNR23_001481</name>
</gene>
<evidence type="ECO:0000313" key="2">
    <source>
        <dbReference type="EMBL" id="MBB6171421.1"/>
    </source>
</evidence>
<sequence>MMGGSHAATGALAGVAATGLLAPLFGVPAGPVELTAAAGIGAGAALLPDLDHPNSTATRSQGPATGLVSRGARALSAAVYRRTRTRGDRVSDGEHRYLLHTPLFALAVGAAVGVVCSLWWQALAVVLWLTLSLALRGLGQCLPRGRNRRELGSWPTVSLLAGVATALLVGWGGVATGGYVGAVLAMGMIVHSLGDALTRTAVPLAWPVRIRGQRWRMVGMPHGLRFSTGSPVELVIRWGCLLGTPALGAALLV</sequence>
<protein>
    <submittedName>
        <fullName evidence="2">Membrane-bound metal-dependent hydrolase YbcI (DUF457 family)</fullName>
    </submittedName>
</protein>
<dbReference type="EMBL" id="JACHDS010000001">
    <property type="protein sequence ID" value="MBB6171421.1"/>
    <property type="molecule type" value="Genomic_DNA"/>
</dbReference>
<proteinExistence type="predicted"/>
<organism evidence="2 3">
    <name type="scientific">Nocardiopsis mwathae</name>
    <dbReference type="NCBI Taxonomy" id="1472723"/>
    <lineage>
        <taxon>Bacteria</taxon>
        <taxon>Bacillati</taxon>
        <taxon>Actinomycetota</taxon>
        <taxon>Actinomycetes</taxon>
        <taxon>Streptosporangiales</taxon>
        <taxon>Nocardiopsidaceae</taxon>
        <taxon>Nocardiopsis</taxon>
    </lineage>
</organism>
<dbReference type="Pfam" id="PF04307">
    <property type="entry name" value="YdjM"/>
    <property type="match status" value="1"/>
</dbReference>
<comment type="caution">
    <text evidence="2">The sequence shown here is derived from an EMBL/GenBank/DDBJ whole genome shotgun (WGS) entry which is preliminary data.</text>
</comment>
<dbReference type="Proteomes" id="UP000546642">
    <property type="component" value="Unassembled WGS sequence"/>
</dbReference>
<dbReference type="InterPro" id="IPR007404">
    <property type="entry name" value="YdjM-like"/>
</dbReference>
<name>A0A7W9YH47_9ACTN</name>
<reference evidence="2 3" key="1">
    <citation type="submission" date="2020-08" db="EMBL/GenBank/DDBJ databases">
        <title>Sequencing the genomes of 1000 actinobacteria strains.</title>
        <authorList>
            <person name="Klenk H.-P."/>
        </authorList>
    </citation>
    <scope>NUCLEOTIDE SEQUENCE [LARGE SCALE GENOMIC DNA]</scope>
    <source>
        <strain evidence="2 3">DSM 46659</strain>
    </source>
</reference>
<accession>A0A7W9YH47</accession>